<organism evidence="1 2">
    <name type="scientific">Orbilia oligospora</name>
    <name type="common">Nematode-trapping fungus</name>
    <name type="synonym">Arthrobotrys oligospora</name>
    <dbReference type="NCBI Taxonomy" id="2813651"/>
    <lineage>
        <taxon>Eukaryota</taxon>
        <taxon>Fungi</taxon>
        <taxon>Dikarya</taxon>
        <taxon>Ascomycota</taxon>
        <taxon>Pezizomycotina</taxon>
        <taxon>Orbiliomycetes</taxon>
        <taxon>Orbiliales</taxon>
        <taxon>Orbiliaceae</taxon>
        <taxon>Orbilia</taxon>
    </lineage>
</organism>
<dbReference type="EMBL" id="SOZJ01000010">
    <property type="protein sequence ID" value="TGJ62356.1"/>
    <property type="molecule type" value="Genomic_DNA"/>
</dbReference>
<evidence type="ECO:0000313" key="2">
    <source>
        <dbReference type="Proteomes" id="UP000297595"/>
    </source>
</evidence>
<evidence type="ECO:0000313" key="1">
    <source>
        <dbReference type="EMBL" id="TGJ62356.1"/>
    </source>
</evidence>
<dbReference type="Proteomes" id="UP000297595">
    <property type="component" value="Unassembled WGS sequence"/>
</dbReference>
<name>A0A7C8KCI8_ORBOL</name>
<sequence length="428" mass="48324">MAKKLAKKVNKVLKREKVAPPTTNITSPTGGVGANSPIYSTPPVPGVSPVGPNLSIMPRTPRIAFMMSNLNRPSDIIQTPNVLISAPAVGSMSQASPQDLIVAQNTHNEVPFPLLRGSDAKPTVLTAYELLENILKYTAPQELHILRRVTTAFDEVIKSSIVIKYITFKLAGIPRSLQEEPQFLKYHVAPQNSEVQLHPFMDRLVRKLWEFILASDPDETSTTVDPLVQWCFKIPDDVYVTRPPVKTMSLMLNDPSNIRHIIIKSPVAGVILRHFICTLARPLIRRYEELIASNQKSRFPLPDICASVRFKYPVSGVRNVNNQRNDNNVDLVQYQQDYGAYFITKNQNTYCFWTANDGEAIPGMGALRRTVWTMPIHERSREDVTAIWNPVAKVSFWRRDPSNKKSMISAERRGAVHLTHGWDVRWGR</sequence>
<reference evidence="1 2" key="1">
    <citation type="submission" date="2019-03" db="EMBL/GenBank/DDBJ databases">
        <title>Nematode-trapping fungi genome.</title>
        <authorList>
            <person name="Vidal-Diez De Ulzurrun G."/>
        </authorList>
    </citation>
    <scope>NUCLEOTIDE SEQUENCE [LARGE SCALE GENOMIC DNA]</scope>
    <source>
        <strain evidence="1 2">TWF154</strain>
    </source>
</reference>
<accession>A0A7C8KCI8</accession>
<protein>
    <submittedName>
        <fullName evidence="1">Uncharacterized protein</fullName>
    </submittedName>
</protein>
<dbReference type="AlphaFoldDB" id="A0A7C8KCI8"/>
<proteinExistence type="predicted"/>
<gene>
    <name evidence="1" type="ORF">EYR41_002335</name>
</gene>
<comment type="caution">
    <text evidence="1">The sequence shown here is derived from an EMBL/GenBank/DDBJ whole genome shotgun (WGS) entry which is preliminary data.</text>
</comment>